<reference evidence="2" key="1">
    <citation type="submission" date="2022-10" db="EMBL/GenBank/DDBJ databases">
        <authorList>
            <person name="Yu W.X."/>
        </authorList>
    </citation>
    <scope>NUCLEOTIDE SEQUENCE</scope>
    <source>
        <strain evidence="2">AAT</strain>
    </source>
</reference>
<comment type="caution">
    <text evidence="2">The sequence shown here is derived from an EMBL/GenBank/DDBJ whole genome shotgun (WGS) entry which is preliminary data.</text>
</comment>
<dbReference type="InterPro" id="IPR053830">
    <property type="entry name" value="DUF6922"/>
</dbReference>
<accession>A0AAE3SGJ5</accession>
<evidence type="ECO:0000259" key="1">
    <source>
        <dbReference type="Pfam" id="PF21956"/>
    </source>
</evidence>
<dbReference type="RefSeq" id="WP_301191723.1">
    <property type="nucleotide sequence ID" value="NZ_JAPDPJ010000045.1"/>
</dbReference>
<evidence type="ECO:0000313" key="2">
    <source>
        <dbReference type="EMBL" id="MCW3788162.1"/>
    </source>
</evidence>
<keyword evidence="3" id="KW-1185">Reference proteome</keyword>
<dbReference type="Proteomes" id="UP001209229">
    <property type="component" value="Unassembled WGS sequence"/>
</dbReference>
<name>A0AAE3SGJ5_9BACT</name>
<protein>
    <recommendedName>
        <fullName evidence="1">DUF6922 domain-containing protein</fullName>
    </recommendedName>
</protein>
<dbReference type="EMBL" id="JAPDPJ010000045">
    <property type="protein sequence ID" value="MCW3788162.1"/>
    <property type="molecule type" value="Genomic_DNA"/>
</dbReference>
<dbReference type="Pfam" id="PF21956">
    <property type="entry name" value="DUF6922"/>
    <property type="match status" value="1"/>
</dbReference>
<evidence type="ECO:0000313" key="3">
    <source>
        <dbReference type="Proteomes" id="UP001209229"/>
    </source>
</evidence>
<proteinExistence type="predicted"/>
<dbReference type="AlphaFoldDB" id="A0AAE3SGJ5"/>
<gene>
    <name evidence="2" type="ORF">OM075_16945</name>
</gene>
<feature type="domain" description="DUF6922" evidence="1">
    <location>
        <begin position="13"/>
        <end position="63"/>
    </location>
</feature>
<sequence>MNTEAAKIRPNVSRRAFWDIDYNTIDWENNSQYLIIKVIERGKLQDLFELIKYYGKEKIKKELIGAQKLPQRTFDFARTYFAVNKEDFQCSISRL</sequence>
<organism evidence="2 3">
    <name type="scientific">Plebeiibacterium sediminum</name>
    <dbReference type="NCBI Taxonomy" id="2992112"/>
    <lineage>
        <taxon>Bacteria</taxon>
        <taxon>Pseudomonadati</taxon>
        <taxon>Bacteroidota</taxon>
        <taxon>Bacteroidia</taxon>
        <taxon>Marinilabiliales</taxon>
        <taxon>Marinilabiliaceae</taxon>
        <taxon>Plebeiibacterium</taxon>
    </lineage>
</organism>